<feature type="non-terminal residue" evidence="1">
    <location>
        <position position="1"/>
    </location>
</feature>
<organism evidence="1 2">
    <name type="scientific">Allacma fusca</name>
    <dbReference type="NCBI Taxonomy" id="39272"/>
    <lineage>
        <taxon>Eukaryota</taxon>
        <taxon>Metazoa</taxon>
        <taxon>Ecdysozoa</taxon>
        <taxon>Arthropoda</taxon>
        <taxon>Hexapoda</taxon>
        <taxon>Collembola</taxon>
        <taxon>Symphypleona</taxon>
        <taxon>Sminthuridae</taxon>
        <taxon>Allacma</taxon>
    </lineage>
</organism>
<comment type="caution">
    <text evidence="1">The sequence shown here is derived from an EMBL/GenBank/DDBJ whole genome shotgun (WGS) entry which is preliminary data.</text>
</comment>
<evidence type="ECO:0000313" key="1">
    <source>
        <dbReference type="EMBL" id="CAG7817863.1"/>
    </source>
</evidence>
<name>A0A8J2L8T0_9HEXA</name>
<proteinExistence type="predicted"/>
<protein>
    <submittedName>
        <fullName evidence="1">Uncharacterized protein</fullName>
    </submittedName>
</protein>
<reference evidence="1" key="1">
    <citation type="submission" date="2021-06" db="EMBL/GenBank/DDBJ databases">
        <authorList>
            <person name="Hodson N. C."/>
            <person name="Mongue J. A."/>
            <person name="Jaron S. K."/>
        </authorList>
    </citation>
    <scope>NUCLEOTIDE SEQUENCE</scope>
</reference>
<dbReference type="Proteomes" id="UP000708208">
    <property type="component" value="Unassembled WGS sequence"/>
</dbReference>
<sequence>KKNTFVKIVVFYRIGHCCSAALVCQNFK</sequence>
<dbReference type="AlphaFoldDB" id="A0A8J2L8T0"/>
<evidence type="ECO:0000313" key="2">
    <source>
        <dbReference type="Proteomes" id="UP000708208"/>
    </source>
</evidence>
<gene>
    <name evidence="1" type="ORF">AFUS01_LOCUS28402</name>
</gene>
<keyword evidence="2" id="KW-1185">Reference proteome</keyword>
<dbReference type="EMBL" id="CAJVCH010405771">
    <property type="protein sequence ID" value="CAG7817863.1"/>
    <property type="molecule type" value="Genomic_DNA"/>
</dbReference>
<accession>A0A8J2L8T0</accession>